<evidence type="ECO:0000313" key="2">
    <source>
        <dbReference type="EMBL" id="BCO07132.1"/>
    </source>
</evidence>
<proteinExistence type="predicted"/>
<keyword evidence="1" id="KW-1133">Transmembrane helix</keyword>
<reference evidence="2 3" key="1">
    <citation type="submission" date="2020-12" db="EMBL/GenBank/DDBJ databases">
        <title>Complete genome sequence of lactococcus lactis subsp. cremoris strain EPSC and strain G3-2.</title>
        <authorList>
            <person name="Kita K."/>
            <person name="Ishikawa S."/>
        </authorList>
    </citation>
    <scope>NUCLEOTIDE SEQUENCE [LARGE SCALE GENOMIC DNA]</scope>
    <source>
        <strain evidence="2 3">EPSC</strain>
    </source>
</reference>
<evidence type="ECO:0000256" key="1">
    <source>
        <dbReference type="SAM" id="Phobius"/>
    </source>
</evidence>
<gene>
    <name evidence="2" type="ORF">LLC_23720</name>
</gene>
<dbReference type="EMBL" id="AP024222">
    <property type="protein sequence ID" value="BCO07132.1"/>
    <property type="molecule type" value="Genomic_DNA"/>
</dbReference>
<feature type="transmembrane region" description="Helical" evidence="1">
    <location>
        <begin position="12"/>
        <end position="32"/>
    </location>
</feature>
<organism evidence="2 3">
    <name type="scientific">Lactococcus lactis subsp. cremoris</name>
    <name type="common">Streptococcus cremoris</name>
    <dbReference type="NCBI Taxonomy" id="1359"/>
    <lineage>
        <taxon>Bacteria</taxon>
        <taxon>Bacillati</taxon>
        <taxon>Bacillota</taxon>
        <taxon>Bacilli</taxon>
        <taxon>Lactobacillales</taxon>
        <taxon>Streptococcaceae</taxon>
        <taxon>Lactococcus</taxon>
    </lineage>
</organism>
<dbReference type="Proteomes" id="UP000595253">
    <property type="component" value="Chromosome"/>
</dbReference>
<evidence type="ECO:0000313" key="3">
    <source>
        <dbReference type="Proteomes" id="UP000595253"/>
    </source>
</evidence>
<dbReference type="RefSeq" id="WP_232035113.1">
    <property type="nucleotide sequence ID" value="NZ_AP018499.1"/>
</dbReference>
<sequence length="175" mass="19478">MKKLKLQIKNKKIILGLFFSIFIVGIFPNLTFNLSSSNPDRIAFKNEVLADTVPPTSSTKSVIPQNITEETVTINFLDAENHELKVRDSETMTVNVGEYVWAVSFGGMTNQSAQNVYHIYQIPTISNCSYQGSEQDSPLLVTNDSASNVIDLYYKGENSQVTINFLDSDNTGLKV</sequence>
<keyword evidence="1" id="KW-0812">Transmembrane</keyword>
<accession>A0AAD1K178</accession>
<dbReference type="AlphaFoldDB" id="A0AAD1K178"/>
<name>A0AAD1K178_LACLC</name>
<protein>
    <submittedName>
        <fullName evidence="2">Uncharacterized protein</fullName>
    </submittedName>
</protein>
<keyword evidence="1" id="KW-0472">Membrane</keyword>